<dbReference type="AlphaFoldDB" id="A0A4R2J9V6"/>
<organism evidence="1 2">
    <name type="scientific">Caldanaerobacter subterraneus</name>
    <dbReference type="NCBI Taxonomy" id="911092"/>
    <lineage>
        <taxon>Bacteria</taxon>
        <taxon>Bacillati</taxon>
        <taxon>Bacillota</taxon>
        <taxon>Clostridia</taxon>
        <taxon>Thermoanaerobacterales</taxon>
        <taxon>Thermoanaerobacteraceae</taxon>
        <taxon>Caldanaerobacter</taxon>
    </lineage>
</organism>
<evidence type="ECO:0000313" key="2">
    <source>
        <dbReference type="Proteomes" id="UP000294886"/>
    </source>
</evidence>
<dbReference type="OMA" id="NCKEWEE"/>
<dbReference type="EMBL" id="SLWU01000065">
    <property type="protein sequence ID" value="TCO53408.1"/>
    <property type="molecule type" value="Genomic_DNA"/>
</dbReference>
<comment type="caution">
    <text evidence="1">The sequence shown here is derived from an EMBL/GenBank/DDBJ whole genome shotgun (WGS) entry which is preliminary data.</text>
</comment>
<dbReference type="Proteomes" id="UP000294886">
    <property type="component" value="Unassembled WGS sequence"/>
</dbReference>
<gene>
    <name evidence="1" type="ORF">EV203_1652</name>
</gene>
<protein>
    <submittedName>
        <fullName evidence="1">Uncharacterized protein</fullName>
    </submittedName>
</protein>
<proteinExistence type="predicted"/>
<reference evidence="1 2" key="1">
    <citation type="submission" date="2019-03" db="EMBL/GenBank/DDBJ databases">
        <title>Genomic Encyclopedia of Type Strains, Phase IV (KMG-IV): sequencing the most valuable type-strain genomes for metagenomic binning, comparative biology and taxonomic classification.</title>
        <authorList>
            <person name="Goeker M."/>
        </authorList>
    </citation>
    <scope>NUCLEOTIDE SEQUENCE [LARGE SCALE GENOMIC DNA]</scope>
    <source>
        <strain evidence="1 2">DSM 13054</strain>
    </source>
</reference>
<accession>A0A4R2J9V6</accession>
<sequence length="159" mass="18705">MNNRENLVKKYKHKITPGEKSIEELIDFLKQKVDIIEISTTDLPKSIMQHIVFNVVHCLRNQQLNLTADELNFIAYKLSKNDKSNLYYQSNYAHISNNEKDDIIYVVFETKTGCIHSNCNRLLLELFIEQGISEFDYKNKTPMFYAYLGYLDAYNNGEY</sequence>
<name>A0A4R2J9V6_9THEO</name>
<dbReference type="RefSeq" id="WP_011026401.1">
    <property type="nucleotide sequence ID" value="NZ_SLWU01000065.1"/>
</dbReference>
<evidence type="ECO:0000313" key="1">
    <source>
        <dbReference type="EMBL" id="TCO53408.1"/>
    </source>
</evidence>